<evidence type="ECO:0000313" key="2">
    <source>
        <dbReference type="Proteomes" id="UP000824243"/>
    </source>
</evidence>
<evidence type="ECO:0000313" key="1">
    <source>
        <dbReference type="EMBL" id="HIX48327.1"/>
    </source>
</evidence>
<dbReference type="EMBL" id="DXFA01000089">
    <property type="protein sequence ID" value="HIX48327.1"/>
    <property type="molecule type" value="Genomic_DNA"/>
</dbReference>
<dbReference type="AlphaFoldDB" id="A0A9D1VX61"/>
<dbReference type="Pfam" id="PF05402">
    <property type="entry name" value="PqqD"/>
    <property type="match status" value="1"/>
</dbReference>
<name>A0A9D1VX61_9FIRM</name>
<proteinExistence type="predicted"/>
<dbReference type="Proteomes" id="UP000824243">
    <property type="component" value="Unassembled WGS sequence"/>
</dbReference>
<dbReference type="InterPro" id="IPR008792">
    <property type="entry name" value="PQQD"/>
</dbReference>
<gene>
    <name evidence="1" type="ORF">H9981_04855</name>
</gene>
<reference evidence="1" key="2">
    <citation type="submission" date="2021-04" db="EMBL/GenBank/DDBJ databases">
        <authorList>
            <person name="Gilroy R."/>
        </authorList>
    </citation>
    <scope>NUCLEOTIDE SEQUENCE</scope>
    <source>
        <strain evidence="1">ChiSjej5B23-15282</strain>
    </source>
</reference>
<sequence length="117" mass="14113">MSKKNSKNYLDYIPVRNPDVEYETADNGRVTVFVEWKGFYHRIAQKFFHRPRVSDIKMDELGSFVWLIIDDEKDVHQLSKELDAKFPKMEKSLARLIKFLEILHDNHLIYWKGEKRK</sequence>
<organism evidence="1 2">
    <name type="scientific">Candidatus Mediterraneibacter caccavium</name>
    <dbReference type="NCBI Taxonomy" id="2838661"/>
    <lineage>
        <taxon>Bacteria</taxon>
        <taxon>Bacillati</taxon>
        <taxon>Bacillota</taxon>
        <taxon>Clostridia</taxon>
        <taxon>Lachnospirales</taxon>
        <taxon>Lachnospiraceae</taxon>
        <taxon>Mediterraneibacter</taxon>
    </lineage>
</organism>
<protein>
    <submittedName>
        <fullName evidence="1">PqqD family protein</fullName>
    </submittedName>
</protein>
<accession>A0A9D1VX61</accession>
<comment type="caution">
    <text evidence="1">The sequence shown here is derived from an EMBL/GenBank/DDBJ whole genome shotgun (WGS) entry which is preliminary data.</text>
</comment>
<reference evidence="1" key="1">
    <citation type="journal article" date="2021" name="PeerJ">
        <title>Extensive microbial diversity within the chicken gut microbiome revealed by metagenomics and culture.</title>
        <authorList>
            <person name="Gilroy R."/>
            <person name="Ravi A."/>
            <person name="Getino M."/>
            <person name="Pursley I."/>
            <person name="Horton D.L."/>
            <person name="Alikhan N.F."/>
            <person name="Baker D."/>
            <person name="Gharbi K."/>
            <person name="Hall N."/>
            <person name="Watson M."/>
            <person name="Adriaenssens E.M."/>
            <person name="Foster-Nyarko E."/>
            <person name="Jarju S."/>
            <person name="Secka A."/>
            <person name="Antonio M."/>
            <person name="Oren A."/>
            <person name="Chaudhuri R.R."/>
            <person name="La Ragione R."/>
            <person name="Hildebrand F."/>
            <person name="Pallen M.J."/>
        </authorList>
    </citation>
    <scope>NUCLEOTIDE SEQUENCE</scope>
    <source>
        <strain evidence="1">ChiSjej5B23-15282</strain>
    </source>
</reference>